<gene>
    <name evidence="1" type="ORF">RPERSI_LOCUS4461</name>
</gene>
<dbReference type="EMBL" id="CAJVQC010006128">
    <property type="protein sequence ID" value="CAG8563406.1"/>
    <property type="molecule type" value="Genomic_DNA"/>
</dbReference>
<evidence type="ECO:0000313" key="1">
    <source>
        <dbReference type="EMBL" id="CAG8563406.1"/>
    </source>
</evidence>
<protein>
    <submittedName>
        <fullName evidence="1">29500_t:CDS:1</fullName>
    </submittedName>
</protein>
<dbReference type="Proteomes" id="UP000789920">
    <property type="component" value="Unassembled WGS sequence"/>
</dbReference>
<name>A0ACA9M2H2_9GLOM</name>
<sequence>VSNFQAEEFERNDSADFFDEYDNPVDIWVNDDMSNEYVNNDISDECNNLVNEDNTSYSTLPSRTNNEPKIPNLKNIKLVPMINCLVEVCKKNKNELCEHIMGSVDSLTGNYIGHLATRHERKRRLDQKFVELLIRDQQPISIRNDEGFKDFIAEFDPLYKFPSERYCRQLLSEAYDHTKQCLLNIFEKNIISCSLTCDLWTELRVKDLTQNDNELRIIVDIPTRWNSSYFAWQRLIKFQNIINLMITTLSLDEDYQIRKEDLTDDESNIVQDCTNFERQVKMALYKAINHYWQVPLEEGMLATLLDPQCKTLNFASESSRSKTYNSLREIYKQYQDQVNILSIRQPLQSTSKLLATMFRPNNAQIDEISDYIGIPEISYDQSTSTPSERLFSEAGNIMSIKRTSLLPITFEHLIFLKRNRHTVDNIFP</sequence>
<evidence type="ECO:0000313" key="2">
    <source>
        <dbReference type="Proteomes" id="UP000789920"/>
    </source>
</evidence>
<feature type="non-terminal residue" evidence="1">
    <location>
        <position position="1"/>
    </location>
</feature>
<proteinExistence type="predicted"/>
<accession>A0ACA9M2H2</accession>
<feature type="non-terminal residue" evidence="1">
    <location>
        <position position="428"/>
    </location>
</feature>
<organism evidence="1 2">
    <name type="scientific">Racocetra persica</name>
    <dbReference type="NCBI Taxonomy" id="160502"/>
    <lineage>
        <taxon>Eukaryota</taxon>
        <taxon>Fungi</taxon>
        <taxon>Fungi incertae sedis</taxon>
        <taxon>Mucoromycota</taxon>
        <taxon>Glomeromycotina</taxon>
        <taxon>Glomeromycetes</taxon>
        <taxon>Diversisporales</taxon>
        <taxon>Gigasporaceae</taxon>
        <taxon>Racocetra</taxon>
    </lineage>
</organism>
<keyword evidence="2" id="KW-1185">Reference proteome</keyword>
<reference evidence="1" key="1">
    <citation type="submission" date="2021-06" db="EMBL/GenBank/DDBJ databases">
        <authorList>
            <person name="Kallberg Y."/>
            <person name="Tangrot J."/>
            <person name="Rosling A."/>
        </authorList>
    </citation>
    <scope>NUCLEOTIDE SEQUENCE</scope>
    <source>
        <strain evidence="1">MA461A</strain>
    </source>
</reference>
<comment type="caution">
    <text evidence="1">The sequence shown here is derived from an EMBL/GenBank/DDBJ whole genome shotgun (WGS) entry which is preliminary data.</text>
</comment>